<dbReference type="PANTHER" id="PTHR12631">
    <property type="entry name" value="ALPHA-L-IDURONIDASE"/>
    <property type="match status" value="1"/>
</dbReference>
<keyword evidence="6" id="KW-1185">Reference proteome</keyword>
<dbReference type="SUPFAM" id="SSF51011">
    <property type="entry name" value="Glycosyl hydrolase domain"/>
    <property type="match status" value="1"/>
</dbReference>
<dbReference type="PRINTS" id="PR00745">
    <property type="entry name" value="GLHYDRLASE39"/>
</dbReference>
<reference evidence="5 6" key="1">
    <citation type="submission" date="2023-03" db="EMBL/GenBank/DDBJ databases">
        <title>Draft genome sequence of the bacteria which degrade cell wall of Tricholomamatutake.</title>
        <authorList>
            <person name="Konishi Y."/>
            <person name="Fukuta Y."/>
            <person name="Shirasaka N."/>
        </authorList>
    </citation>
    <scope>NUCLEOTIDE SEQUENCE [LARGE SCALE GENOMIC DNA]</scope>
    <source>
        <strain evidence="6">mu1</strain>
    </source>
</reference>
<dbReference type="Gene3D" id="3.20.20.80">
    <property type="entry name" value="Glycosidases"/>
    <property type="match status" value="1"/>
</dbReference>
<sequence length="485" mass="55916">MLKRDIGFEYVRFHGILADELLVYNEQSDGSVYYNFNHIDALLDTLLAEGVRPFLELGFMPSQLASSAGEIFYWKANVTPPKDLVRWLDLIEAFVRHLLNRYGIAEVVSWYFEFWNEPDIEGVFWKGSREQFFDFFRASCERLKTIDARLKIGGFGNLGMVGDGDWLQDFADYARKHDLQLDFYSFHVYHLSDFEVASEQAAVATELLADADYASDLHSELLNQLTGIRLGDANTIQRAVEEEVARSGTLPMTTEERWITEWNANTDCRDLVHDTCYMAAFIIRTALQIGPHVEGLGFWTATDLHEEFRLPQPVFHGGFGLMTYNGIKKAGFHAFAFLAKLGDEILLQKEGIIVTRRGDDYQILLYHYCHYNDLYDRFDYSQLTSISRYGVFLNSELEEVKVRLHSLNGDFTIEEQWVNRKQGSSFDAWVEMGAPDILNGAGHNHLVRMAEPGYRTRMERAEGIMELKAVLEPHEIRLVTIKRRY</sequence>
<keyword evidence="2" id="KW-0378">Hydrolase</keyword>
<protein>
    <submittedName>
        <fullName evidence="5">Beta-xylosidase</fullName>
    </submittedName>
</protein>
<evidence type="ECO:0000256" key="2">
    <source>
        <dbReference type="ARBA" id="ARBA00022801"/>
    </source>
</evidence>
<comment type="caution">
    <text evidence="5">The sequence shown here is derived from an EMBL/GenBank/DDBJ whole genome shotgun (WGS) entry which is preliminary data.</text>
</comment>
<evidence type="ECO:0000313" key="5">
    <source>
        <dbReference type="EMBL" id="GLX67507.1"/>
    </source>
</evidence>
<dbReference type="InterPro" id="IPR049166">
    <property type="entry name" value="GH39_cat"/>
</dbReference>
<evidence type="ECO:0000313" key="6">
    <source>
        <dbReference type="Proteomes" id="UP001157114"/>
    </source>
</evidence>
<dbReference type="SUPFAM" id="SSF51445">
    <property type="entry name" value="(Trans)glycosidases"/>
    <property type="match status" value="1"/>
</dbReference>
<name>A0ABQ6GEP1_9BACL</name>
<dbReference type="Gene3D" id="2.60.40.1500">
    <property type="entry name" value="Glycosyl hydrolase domain, family 39"/>
    <property type="match status" value="1"/>
</dbReference>
<dbReference type="EMBL" id="BSSQ01000007">
    <property type="protein sequence ID" value="GLX67507.1"/>
    <property type="molecule type" value="Genomic_DNA"/>
</dbReference>
<dbReference type="Pfam" id="PF01229">
    <property type="entry name" value="Glyco_hydro_39"/>
    <property type="match status" value="1"/>
</dbReference>
<evidence type="ECO:0000256" key="1">
    <source>
        <dbReference type="ARBA" id="ARBA00008875"/>
    </source>
</evidence>
<gene>
    <name evidence="5" type="primary">xynB2</name>
    <name evidence="5" type="ORF">MU1_18520</name>
</gene>
<accession>A0ABQ6GEP1</accession>
<evidence type="ECO:0000256" key="3">
    <source>
        <dbReference type="ARBA" id="ARBA00023295"/>
    </source>
</evidence>
<comment type="similarity">
    <text evidence="1">Belongs to the glycosyl hydrolase 39 family.</text>
</comment>
<dbReference type="InterPro" id="IPR051923">
    <property type="entry name" value="Glycosyl_Hydrolase_39"/>
</dbReference>
<keyword evidence="3" id="KW-0326">Glycosidase</keyword>
<evidence type="ECO:0000259" key="4">
    <source>
        <dbReference type="Pfam" id="PF01229"/>
    </source>
</evidence>
<dbReference type="InterPro" id="IPR017853">
    <property type="entry name" value="GH"/>
</dbReference>
<dbReference type="Proteomes" id="UP001157114">
    <property type="component" value="Unassembled WGS sequence"/>
</dbReference>
<dbReference type="PROSITE" id="PS01027">
    <property type="entry name" value="GLYCOSYL_HYDROL_F39"/>
    <property type="match status" value="1"/>
</dbReference>
<dbReference type="InterPro" id="IPR000514">
    <property type="entry name" value="Glyco_hydro_39"/>
</dbReference>
<dbReference type="InterPro" id="IPR049165">
    <property type="entry name" value="GH39_as"/>
</dbReference>
<proteinExistence type="inferred from homology"/>
<feature type="domain" description="Glycosyl hydrolases family 39 N-terminal catalytic" evidence="4">
    <location>
        <begin position="3"/>
        <end position="463"/>
    </location>
</feature>
<dbReference type="PANTHER" id="PTHR12631:SF10">
    <property type="entry name" value="BETA-XYLOSIDASE-LIKE PROTEIN-RELATED"/>
    <property type="match status" value="1"/>
</dbReference>
<organism evidence="5 6">
    <name type="scientific">Paenibacillus glycanilyticus</name>
    <dbReference type="NCBI Taxonomy" id="126569"/>
    <lineage>
        <taxon>Bacteria</taxon>
        <taxon>Bacillati</taxon>
        <taxon>Bacillota</taxon>
        <taxon>Bacilli</taxon>
        <taxon>Bacillales</taxon>
        <taxon>Paenibacillaceae</taxon>
        <taxon>Paenibacillus</taxon>
    </lineage>
</organism>